<reference evidence="1 2" key="1">
    <citation type="submission" date="2019-07" db="EMBL/GenBank/DDBJ databases">
        <title>Cryptosporangium phraense sp. nov., isolated from plant litter.</title>
        <authorList>
            <person name="Suriyachadkun C."/>
        </authorList>
    </citation>
    <scope>NUCLEOTIDE SEQUENCE [LARGE SCALE GENOMIC DNA]</scope>
    <source>
        <strain evidence="1 2">A-T 5661</strain>
    </source>
</reference>
<comment type="caution">
    <text evidence="1">The sequence shown here is derived from an EMBL/GenBank/DDBJ whole genome shotgun (WGS) entry which is preliminary data.</text>
</comment>
<dbReference type="InParanoid" id="A0A545AR61"/>
<gene>
    <name evidence="1" type="ORF">FL583_17435</name>
</gene>
<dbReference type="RefSeq" id="WP_142705718.1">
    <property type="nucleotide sequence ID" value="NZ_VIRS01000011.1"/>
</dbReference>
<keyword evidence="2" id="KW-1185">Reference proteome</keyword>
<dbReference type="OrthoDB" id="5189601at2"/>
<dbReference type="EMBL" id="VIRS01000011">
    <property type="protein sequence ID" value="TQS43807.1"/>
    <property type="molecule type" value="Genomic_DNA"/>
</dbReference>
<dbReference type="AlphaFoldDB" id="A0A545AR61"/>
<dbReference type="Proteomes" id="UP000317982">
    <property type="component" value="Unassembled WGS sequence"/>
</dbReference>
<name>A0A545AR61_9ACTN</name>
<evidence type="ECO:0000313" key="2">
    <source>
        <dbReference type="Proteomes" id="UP000317982"/>
    </source>
</evidence>
<proteinExistence type="predicted"/>
<evidence type="ECO:0000313" key="1">
    <source>
        <dbReference type="EMBL" id="TQS43807.1"/>
    </source>
</evidence>
<organism evidence="1 2">
    <name type="scientific">Cryptosporangium phraense</name>
    <dbReference type="NCBI Taxonomy" id="2593070"/>
    <lineage>
        <taxon>Bacteria</taxon>
        <taxon>Bacillati</taxon>
        <taxon>Actinomycetota</taxon>
        <taxon>Actinomycetes</taxon>
        <taxon>Cryptosporangiales</taxon>
        <taxon>Cryptosporangiaceae</taxon>
        <taxon>Cryptosporangium</taxon>
    </lineage>
</organism>
<sequence length="255" mass="27089">MTKRRPPLAERRSAIAVGETGPGQVPSHVFSITADASASAIDQSAGLAGALPLRVGGEGTVLAVDPHGQPLAVRLFRPTTTRIVLVGSPRCAQLIAFRSLATGARVAIGTARPQIWTPITAAAPPGTVTVGPVDADPVEPPGRRTRPLLYLDDAPPYGAPPELPAGRWTTILTIREALTHRESELLERADLVAVQPLVPAEVEVLTSVLKLPGIDERLARLPADVLTVAHRRGVRFGRLTVTQTEQHFFGSALRR</sequence>
<accession>A0A545AR61</accession>
<protein>
    <submittedName>
        <fullName evidence="1">Uncharacterized protein</fullName>
    </submittedName>
</protein>